<feature type="compositionally biased region" description="Polar residues" evidence="1">
    <location>
        <begin position="890"/>
        <end position="924"/>
    </location>
</feature>
<dbReference type="Proteomes" id="UP000008820">
    <property type="component" value="Chromosome 3"/>
</dbReference>
<feature type="compositionally biased region" description="Basic and acidic residues" evidence="1">
    <location>
        <begin position="730"/>
        <end position="740"/>
    </location>
</feature>
<organism evidence="4 5">
    <name type="scientific">Aedes aegypti</name>
    <name type="common">Yellowfever mosquito</name>
    <name type="synonym">Culex aegypti</name>
    <dbReference type="NCBI Taxonomy" id="7159"/>
    <lineage>
        <taxon>Eukaryota</taxon>
        <taxon>Metazoa</taxon>
        <taxon>Ecdysozoa</taxon>
        <taxon>Arthropoda</taxon>
        <taxon>Hexapoda</taxon>
        <taxon>Insecta</taxon>
        <taxon>Pterygota</taxon>
        <taxon>Neoptera</taxon>
        <taxon>Endopterygota</taxon>
        <taxon>Diptera</taxon>
        <taxon>Nematocera</taxon>
        <taxon>Culicoidea</taxon>
        <taxon>Culicidae</taxon>
        <taxon>Culicinae</taxon>
        <taxon>Aedini</taxon>
        <taxon>Aedes</taxon>
        <taxon>Stegomyia</taxon>
    </lineage>
</organism>
<dbReference type="InterPro" id="IPR025974">
    <property type="entry name" value="Mif2/CENP-C_cupin"/>
</dbReference>
<feature type="compositionally biased region" description="Basic and acidic residues" evidence="1">
    <location>
        <begin position="926"/>
        <end position="937"/>
    </location>
</feature>
<feature type="compositionally biased region" description="Polar residues" evidence="1">
    <location>
        <begin position="940"/>
        <end position="950"/>
    </location>
</feature>
<feature type="region of interest" description="Disordered" evidence="1">
    <location>
        <begin position="573"/>
        <end position="648"/>
    </location>
</feature>
<feature type="region of interest" description="Disordered" evidence="1">
    <location>
        <begin position="478"/>
        <end position="501"/>
    </location>
</feature>
<feature type="domain" description="Mif2/CENP-C cupin" evidence="2">
    <location>
        <begin position="1419"/>
        <end position="1486"/>
    </location>
</feature>
<accession>A0A8W7J5S0</accession>
<evidence type="ECO:0000313" key="5">
    <source>
        <dbReference type="Proteomes" id="UP000008820"/>
    </source>
</evidence>
<feature type="region of interest" description="Disordered" evidence="1">
    <location>
        <begin position="514"/>
        <end position="540"/>
    </location>
</feature>
<feature type="compositionally biased region" description="Basic residues" evidence="1">
    <location>
        <begin position="866"/>
        <end position="876"/>
    </location>
</feature>
<feature type="compositionally biased region" description="Basic residues" evidence="1">
    <location>
        <begin position="1050"/>
        <end position="1059"/>
    </location>
</feature>
<feature type="compositionally biased region" description="Low complexity" evidence="1">
    <location>
        <begin position="1082"/>
        <end position="1107"/>
    </location>
</feature>
<feature type="compositionally biased region" description="Basic and acidic residues" evidence="1">
    <location>
        <begin position="790"/>
        <end position="799"/>
    </location>
</feature>
<feature type="compositionally biased region" description="Polar residues" evidence="1">
    <location>
        <begin position="623"/>
        <end position="635"/>
    </location>
</feature>
<feature type="compositionally biased region" description="Basic residues" evidence="1">
    <location>
        <begin position="955"/>
        <end position="965"/>
    </location>
</feature>
<dbReference type="Pfam" id="PF11699">
    <property type="entry name" value="CENP-C_C"/>
    <property type="match status" value="1"/>
</dbReference>
<evidence type="ECO:0000256" key="1">
    <source>
        <dbReference type="SAM" id="MobiDB-lite"/>
    </source>
</evidence>
<dbReference type="Gene3D" id="2.60.120.10">
    <property type="entry name" value="Jelly Rolls"/>
    <property type="match status" value="1"/>
</dbReference>
<dbReference type="InterPro" id="IPR014710">
    <property type="entry name" value="RmlC-like_jellyroll"/>
</dbReference>
<dbReference type="EnsemblMetazoa" id="AAEL027583-RB">
    <property type="protein sequence ID" value="AAEL027583-PB"/>
    <property type="gene ID" value="AAEL027583"/>
</dbReference>
<reference evidence="4" key="2">
    <citation type="submission" date="2022-10" db="UniProtKB">
        <authorList>
            <consortium name="EnsemblMetazoa"/>
        </authorList>
    </citation>
    <scope>IDENTIFICATION</scope>
    <source>
        <strain evidence="4">LVP_AGWG</strain>
    </source>
</reference>
<feature type="compositionally biased region" description="Low complexity" evidence="1">
    <location>
        <begin position="1323"/>
        <end position="1332"/>
    </location>
</feature>
<protein>
    <recommendedName>
        <fullName evidence="2">Mif2/CENP-C cupin domain-containing protein</fullName>
    </recommendedName>
</protein>
<evidence type="ECO:0000259" key="2">
    <source>
        <dbReference type="Pfam" id="PF11699"/>
    </source>
</evidence>
<name>A0A8W7J5S0_AEDAE</name>
<dbReference type="OrthoDB" id="7740352at2759"/>
<reference evidence="4 5" key="1">
    <citation type="submission" date="2017-06" db="EMBL/GenBank/DDBJ databases">
        <title>Aedes aegypti genome working group (AGWG) sequencing and assembly.</title>
        <authorList>
            <consortium name="Aedes aegypti Genome Working Group (AGWG)"/>
            <person name="Matthews B.J."/>
        </authorList>
    </citation>
    <scope>NUCLEOTIDE SEQUENCE [LARGE SCALE GENOMIC DNA]</scope>
    <source>
        <strain evidence="4 5">LVP_AGWG</strain>
    </source>
</reference>
<feature type="compositionally biased region" description="Basic and acidic residues" evidence="1">
    <location>
        <begin position="1165"/>
        <end position="1197"/>
    </location>
</feature>
<proteinExistence type="predicted"/>
<evidence type="ECO:0000313" key="3">
    <source>
        <dbReference type="EnsemblMetazoa" id="AAEL027169-PC"/>
    </source>
</evidence>
<feature type="compositionally biased region" description="Acidic residues" evidence="1">
    <location>
        <begin position="403"/>
        <end position="414"/>
    </location>
</feature>
<feature type="region of interest" description="Disordered" evidence="1">
    <location>
        <begin position="787"/>
        <end position="1257"/>
    </location>
</feature>
<sequence>MKSPHDWFNEIKQTEKEPIRLSDIDNLLEDSIFNSSNGAKLAEYLKKKRGGAGRVRLHNIFEQVAANMPKPTFNFDMDSSEPNPLPESPQVADQPASSQADPIATTSAAPVQNGNVPVEVMASAPNTEPPAVVNVVNLRAASPIPFGKSPSAKADLGRQALLNQYHRTNTAKCELLKQITSSTPKPDTNGTLSRISAFTTSISPIIESNASPAEASQPAVAPQPVANPIPLSSILPNESIVPATQNVLAPCSQAPPPSTPQKVVIIGTPVEPGPDAPDMIIPETPSPVKVPNESPKVAHHIQPRKLTDTFNKLHTDMANASNDNENMTSDESGPIEEEQPPVSSVSHQNGEASIMRKSILKDADASSQNRRVSLRVSFSQQLVQEREISPAPSIPEAHYSSSSDDDSSNSSDDDYQVVDEVYSDDGAECDPKEIQENYKELVGATEKQVFDIPERPPSPLINVVDEAPMRWYETTISRQQEHDRNNGGLAPPATCAKENKTNLQLVDIITDWDEEDDEEEEEQEENQKEQSQSPEKVLPPIEIPETQLLTQQTNETICETMDISNVEDSADRLVELPPPPVSFNGTAQDPHGSPERPLTPPSQFTDSAKRRFLRENEDALISRLQNELPASQQEPSPDMDDKVSESLAEAIQSFREQPKTTAVVVEHRKTIIPTKRGRRPKPSDPATTTYFETVEKTFVKPKPPSKKSTGFKPLTTAQKRKLYASTKHPQSPEHSKGKSVEPKTVALKTFNIVLRRIEIGKYLQILSDADRATIEGIAERKAKPKPNLKNYKEISEKVRTAPAGNDQQQTSDASNRSLEGVPGAASDSNEPNFAGFSENENVHPEPPPALENVLLRVANEPTKTNAVRRKVGRPQKSKQSAKNIIKVNEQPATGESGENSSEIRLTTSEENAQQVRISEATEPQSESEHRTEEERMISRQLLTASDTSDVQGRAQKPKNRGRKRKTPEAPELDSAELANSEAPVEPLTSTSNKTTAPESVGKANEIHTSEIPNRLESTSNSSGTAPSTLTSIEAQGSETLLTSANEVPSKAKKLPKTKQKPVAELRNPTVEVSPEINNIAIDGSTSSLTSSSGDDNASSGGKNDGGNLPLKKRTIRQASNDEPPALEPFGGDRSVETSDNEPPILVPHDPVPSTSKRSRRKKADKHAEKHTMEKPEKKAWWQSRFYRDRNDEFDKTWKPKKSQKDSYNQHIRSKNHRKGANNTDESDSEPVRRGSRQRRIAESVLQKNPHVKSVYDKPIYREMTSEEMMELQLQEQKLRRMKAAEMAASNSTVPDKRVNRKRAQQEPAEPTTSKRNRPDNEGVEGSQQQEEVPSTALATCPLPNAANVSAESAPMDRLTQEKMDTYGWIQKLMDGTLRGGARIGCSRNLMQYTLDHLVFKEHNGIQYSFYSDTHNDNYGFLRFAPSAVKKLTKTSNFLLKFLVMAGNLTFHLNGTKLSITSGDFLMLPENSKYGIENGKEVSLLFMVKMLCQPQDCTVPSHENTAV</sequence>
<dbReference type="EnsemblMetazoa" id="AAEL027169-RC">
    <property type="protein sequence ID" value="AAEL027169-PC"/>
    <property type="gene ID" value="AAEL027169"/>
</dbReference>
<feature type="compositionally biased region" description="Basic and acidic residues" evidence="1">
    <location>
        <begin position="607"/>
        <end position="617"/>
    </location>
</feature>
<feature type="compositionally biased region" description="Polar residues" evidence="1">
    <location>
        <begin position="318"/>
        <end position="331"/>
    </location>
</feature>
<gene>
    <name evidence="4" type="primary">5567522</name>
    <name evidence="3" type="synonym">110680225</name>
</gene>
<feature type="compositionally biased region" description="Polar residues" evidence="1">
    <location>
        <begin position="987"/>
        <end position="997"/>
    </location>
</feature>
<feature type="region of interest" description="Disordered" evidence="1">
    <location>
        <begin position="385"/>
        <end position="414"/>
    </location>
</feature>
<feature type="region of interest" description="Disordered" evidence="1">
    <location>
        <begin position="1276"/>
        <end position="1334"/>
    </location>
</feature>
<keyword evidence="5" id="KW-1185">Reference proteome</keyword>
<feature type="compositionally biased region" description="Polar residues" evidence="1">
    <location>
        <begin position="1015"/>
        <end position="1046"/>
    </location>
</feature>
<evidence type="ECO:0000313" key="4">
    <source>
        <dbReference type="EnsemblMetazoa" id="AAEL027583-PB"/>
    </source>
</evidence>
<feature type="region of interest" description="Disordered" evidence="1">
    <location>
        <begin position="318"/>
        <end position="349"/>
    </location>
</feature>
<feature type="region of interest" description="Disordered" evidence="1">
    <location>
        <begin position="699"/>
        <end position="740"/>
    </location>
</feature>
<feature type="region of interest" description="Disordered" evidence="1">
    <location>
        <begin position="71"/>
        <end position="102"/>
    </location>
</feature>
<feature type="compositionally biased region" description="Polar residues" evidence="1">
    <location>
        <begin position="805"/>
        <end position="817"/>
    </location>
</feature>
<feature type="compositionally biased region" description="Acidic residues" evidence="1">
    <location>
        <begin position="514"/>
        <end position="524"/>
    </location>
</feature>